<gene>
    <name evidence="2" type="ORF">ROA7023_03477</name>
</gene>
<dbReference type="Proteomes" id="UP000193900">
    <property type="component" value="Unassembled WGS sequence"/>
</dbReference>
<keyword evidence="3" id="KW-1185">Reference proteome</keyword>
<dbReference type="InterPro" id="IPR003779">
    <property type="entry name" value="CMD-like"/>
</dbReference>
<name>A0A1Y5TS32_9RHOB</name>
<dbReference type="Pfam" id="PF02627">
    <property type="entry name" value="CMD"/>
    <property type="match status" value="1"/>
</dbReference>
<dbReference type="SUPFAM" id="SSF69118">
    <property type="entry name" value="AhpD-like"/>
    <property type="match status" value="1"/>
</dbReference>
<dbReference type="Gene3D" id="1.20.1290.10">
    <property type="entry name" value="AhpD-like"/>
    <property type="match status" value="1"/>
</dbReference>
<proteinExistence type="predicted"/>
<dbReference type="AlphaFoldDB" id="A0A1Y5TS32"/>
<protein>
    <submittedName>
        <fullName evidence="2">Carboxymuconolactone decarboxylase family protein</fullName>
    </submittedName>
</protein>
<reference evidence="2 3" key="1">
    <citation type="submission" date="2017-03" db="EMBL/GenBank/DDBJ databases">
        <authorList>
            <person name="Afonso C.L."/>
            <person name="Miller P.J."/>
            <person name="Scott M.A."/>
            <person name="Spackman E."/>
            <person name="Goraichik I."/>
            <person name="Dimitrov K.M."/>
            <person name="Suarez D.L."/>
            <person name="Swayne D.E."/>
        </authorList>
    </citation>
    <scope>NUCLEOTIDE SEQUENCE [LARGE SCALE GENOMIC DNA]</scope>
    <source>
        <strain evidence="2 3">CECT 7023</strain>
    </source>
</reference>
<evidence type="ECO:0000313" key="2">
    <source>
        <dbReference type="EMBL" id="SLN70862.1"/>
    </source>
</evidence>
<sequence>MLIGARPGEMTSQQQALHDAIASGPRGGVPLPFLAMLDSPGLCDAIQGVGETIRYRTTMTDRQREIAILAAAAACGSGYEWGYHDALAVKAGMTPAERTAVLDGSGAGLRPGEGAMVRYIRIAVHERRADAAELADITATLGREIATEATAIAGYYPLLALFLGAGGLDEPLPASIA</sequence>
<dbReference type="PANTHER" id="PTHR34846:SF11">
    <property type="entry name" value="4-CARBOXYMUCONOLACTONE DECARBOXYLASE FAMILY PROTEIN (AFU_ORTHOLOGUE AFUA_6G11590)"/>
    <property type="match status" value="1"/>
</dbReference>
<feature type="domain" description="Carboxymuconolactone decarboxylase-like" evidence="1">
    <location>
        <begin position="44"/>
        <end position="102"/>
    </location>
</feature>
<dbReference type="EMBL" id="FWFZ01000023">
    <property type="protein sequence ID" value="SLN70862.1"/>
    <property type="molecule type" value="Genomic_DNA"/>
</dbReference>
<dbReference type="OrthoDB" id="4704294at2"/>
<dbReference type="InterPro" id="IPR029032">
    <property type="entry name" value="AhpD-like"/>
</dbReference>
<organism evidence="2 3">
    <name type="scientific">Roseisalinus antarcticus</name>
    <dbReference type="NCBI Taxonomy" id="254357"/>
    <lineage>
        <taxon>Bacteria</taxon>
        <taxon>Pseudomonadati</taxon>
        <taxon>Pseudomonadota</taxon>
        <taxon>Alphaproteobacteria</taxon>
        <taxon>Rhodobacterales</taxon>
        <taxon>Roseobacteraceae</taxon>
        <taxon>Roseisalinus</taxon>
    </lineage>
</organism>
<dbReference type="GO" id="GO:0051920">
    <property type="term" value="F:peroxiredoxin activity"/>
    <property type="evidence" value="ECO:0007669"/>
    <property type="project" value="InterPro"/>
</dbReference>
<dbReference type="RefSeq" id="WP_159458567.1">
    <property type="nucleotide sequence ID" value="NZ_FWFZ01000023.1"/>
</dbReference>
<accession>A0A1Y5TS32</accession>
<evidence type="ECO:0000259" key="1">
    <source>
        <dbReference type="Pfam" id="PF02627"/>
    </source>
</evidence>
<evidence type="ECO:0000313" key="3">
    <source>
        <dbReference type="Proteomes" id="UP000193900"/>
    </source>
</evidence>
<dbReference type="PANTHER" id="PTHR34846">
    <property type="entry name" value="4-CARBOXYMUCONOLACTONE DECARBOXYLASE FAMILY PROTEIN (AFU_ORTHOLOGUE AFUA_6G11590)"/>
    <property type="match status" value="1"/>
</dbReference>